<name>E3RRV2_PYRTT</name>
<dbReference type="Proteomes" id="UP000001067">
    <property type="component" value="Unassembled WGS sequence"/>
</dbReference>
<reference evidence="2 3" key="1">
    <citation type="journal article" date="2010" name="Genome Biol.">
        <title>A first genome assembly of the barley fungal pathogen Pyrenophora teres f. teres.</title>
        <authorList>
            <person name="Ellwood S.R."/>
            <person name="Liu Z."/>
            <person name="Syme R.A."/>
            <person name="Lai Z."/>
            <person name="Hane J.K."/>
            <person name="Keiper F."/>
            <person name="Moffat C.S."/>
            <person name="Oliver R.P."/>
            <person name="Friesen T.L."/>
        </authorList>
    </citation>
    <scope>NUCLEOTIDE SEQUENCE [LARGE SCALE GENOMIC DNA]</scope>
    <source>
        <strain evidence="2 3">0-1</strain>
    </source>
</reference>
<proteinExistence type="predicted"/>
<feature type="compositionally biased region" description="Polar residues" evidence="1">
    <location>
        <begin position="79"/>
        <end position="90"/>
    </location>
</feature>
<evidence type="ECO:0000313" key="2">
    <source>
        <dbReference type="EMBL" id="EFQ91545.1"/>
    </source>
</evidence>
<dbReference type="OrthoDB" id="10440061at2759"/>
<organism evidence="3">
    <name type="scientific">Pyrenophora teres f. teres (strain 0-1)</name>
    <name type="common">Barley net blotch fungus</name>
    <name type="synonym">Drechslera teres f. teres</name>
    <dbReference type="NCBI Taxonomy" id="861557"/>
    <lineage>
        <taxon>Eukaryota</taxon>
        <taxon>Fungi</taxon>
        <taxon>Dikarya</taxon>
        <taxon>Ascomycota</taxon>
        <taxon>Pezizomycotina</taxon>
        <taxon>Dothideomycetes</taxon>
        <taxon>Pleosporomycetidae</taxon>
        <taxon>Pleosporales</taxon>
        <taxon>Pleosporineae</taxon>
        <taxon>Pleosporaceae</taxon>
        <taxon>Pyrenophora</taxon>
    </lineage>
</organism>
<dbReference type="EMBL" id="GL534737">
    <property type="protein sequence ID" value="EFQ91545.1"/>
    <property type="molecule type" value="Genomic_DNA"/>
</dbReference>
<dbReference type="HOGENOM" id="CLU_2134830_0_0_1"/>
<dbReference type="AlphaFoldDB" id="E3RRV2"/>
<protein>
    <submittedName>
        <fullName evidence="2">Uncharacterized protein</fullName>
    </submittedName>
</protein>
<accession>E3RRV2</accession>
<evidence type="ECO:0000256" key="1">
    <source>
        <dbReference type="SAM" id="MobiDB-lite"/>
    </source>
</evidence>
<gene>
    <name evidence="2" type="ORF">PTT_11591</name>
</gene>
<dbReference type="KEGG" id="pte:PTT_11591"/>
<feature type="region of interest" description="Disordered" evidence="1">
    <location>
        <begin position="75"/>
        <end position="102"/>
    </location>
</feature>
<evidence type="ECO:0000313" key="3">
    <source>
        <dbReference type="Proteomes" id="UP000001067"/>
    </source>
</evidence>
<keyword evidence="3" id="KW-1185">Reference proteome</keyword>
<sequence length="125" mass="14673">MADEDHHRADRTAHRDCADHLRQCRTFGEDFKPQMKAEIEEGDQEAKDFDQKCTSNNKKLEDVHRRLTQRRLRKLIAESQDTSRQPTTSPVRGEYKRTRLNSETPLREVEKWANDADSKCVFDNG</sequence>